<dbReference type="AlphaFoldDB" id="A0A1I8P388"/>
<feature type="region of interest" description="Disordered" evidence="1">
    <location>
        <begin position="741"/>
        <end position="794"/>
    </location>
</feature>
<feature type="region of interest" description="Disordered" evidence="1">
    <location>
        <begin position="449"/>
        <end position="493"/>
    </location>
</feature>
<feature type="compositionally biased region" description="Polar residues" evidence="1">
    <location>
        <begin position="746"/>
        <end position="776"/>
    </location>
</feature>
<evidence type="ECO:0000256" key="1">
    <source>
        <dbReference type="SAM" id="MobiDB-lite"/>
    </source>
</evidence>
<dbReference type="EnsemblMetazoa" id="SCAU004458-RA">
    <property type="protein sequence ID" value="SCAU004458-PA"/>
    <property type="gene ID" value="SCAU004458"/>
</dbReference>
<protein>
    <submittedName>
        <fullName evidence="2">Uncharacterized protein</fullName>
    </submittedName>
</protein>
<evidence type="ECO:0000313" key="2">
    <source>
        <dbReference type="EnsemblMetazoa" id="SCAU004458-PA"/>
    </source>
</evidence>
<feature type="region of interest" description="Disordered" evidence="1">
    <location>
        <begin position="363"/>
        <end position="423"/>
    </location>
</feature>
<feature type="compositionally biased region" description="Low complexity" evidence="1">
    <location>
        <begin position="481"/>
        <end position="493"/>
    </location>
</feature>
<gene>
    <name evidence="2" type="primary">106084249</name>
</gene>
<dbReference type="OrthoDB" id="8122210at2759"/>
<dbReference type="Proteomes" id="UP000095300">
    <property type="component" value="Unassembled WGS sequence"/>
</dbReference>
<dbReference type="VEuPathDB" id="VectorBase:SCAU004458"/>
<accession>A0A1I8P388</accession>
<proteinExistence type="predicted"/>
<sequence>MRLPEDATCKVCRSVFCCAKCCYKHEIKNHAIVARKPIMINTNSIGISTTNNSKGAGSASTASSSLVKRGDNESNAGQEVSLPAGAYEEIYLFCPICEKRPLPLQNEIYAEMLIHLETHHLPLRCEKCAKMYYNISDLKEFTKCMQPLGVCQSMSSNTTSQTCYTDEASKVTVTRGDMHSTQVSPMRRQDFNDTHMTPISIINMRWKAKSSKAHEEFISDSVSSIKNISSISNNSSFPRGHCSVASAVKGKVIRSTSTPVHLEVVFAKPKEQTFNATGAGHMSSIYNSDSDISPALQQPSSQALEPLNRYRKVGNGRPRMSAVTPLRQVMSKSIQKAFAEHGLPAASTAVRGSSAAFQRKKMFDTTSSPGLDNGDATADRPSSPSPPALDLRLSPAVRRSYSESEESLQLQISEEQKHMQRNDLPNMRRRILLSAQKLTTESIVITRTEHLSSVSSSSSGSSSNGSINSIKPHTSATTNASYQSAGSNSSNSSVFKSCRSVEIITSTTEQIQQIESMEGANCVRNPLPPITPITRIPGAVIHKKLIKFETPKLGSKDSRDSQNSPCDIFFTPNATPVSKTKVTPDKNCSSPETQRIRKRLVPQNLSGRFSSPRRPSIKECAHSTAFSRIENITDTFDGNAYNEIEDEVFVTEESQKPVRKLEEAKSKQNHSHSGLWSIMSSVMRLPSRRGSNSKASPKNASPLQTDPNSNSIIKRCASIAGSLVRSKPLVDENEMNTLKRKRTFTTHEQSTSSYLSQLHNSDAASPPSSDGLNTSSKRFRIQGRRPIDRMRMNS</sequence>
<feature type="compositionally biased region" description="Polar residues" evidence="1">
    <location>
        <begin position="689"/>
        <end position="711"/>
    </location>
</feature>
<feature type="region of interest" description="Disordered" evidence="1">
    <location>
        <begin position="686"/>
        <end position="711"/>
    </location>
</feature>
<evidence type="ECO:0000313" key="3">
    <source>
        <dbReference type="Proteomes" id="UP000095300"/>
    </source>
</evidence>
<keyword evidence="3" id="KW-1185">Reference proteome</keyword>
<reference evidence="2" key="1">
    <citation type="submission" date="2020-05" db="UniProtKB">
        <authorList>
            <consortium name="EnsemblMetazoa"/>
        </authorList>
    </citation>
    <scope>IDENTIFICATION</scope>
    <source>
        <strain evidence="2">USDA</strain>
    </source>
</reference>
<feature type="compositionally biased region" description="Basic and acidic residues" evidence="1">
    <location>
        <begin position="785"/>
        <end position="794"/>
    </location>
</feature>
<dbReference type="STRING" id="35570.A0A1I8P388"/>
<feature type="region of interest" description="Disordered" evidence="1">
    <location>
        <begin position="52"/>
        <end position="78"/>
    </location>
</feature>
<dbReference type="KEGG" id="scac:106084249"/>
<feature type="compositionally biased region" description="Polar residues" evidence="1">
    <location>
        <begin position="471"/>
        <end position="480"/>
    </location>
</feature>
<name>A0A1I8P388_STOCA</name>
<organism evidence="2 3">
    <name type="scientific">Stomoxys calcitrans</name>
    <name type="common">Stable fly</name>
    <name type="synonym">Conops calcitrans</name>
    <dbReference type="NCBI Taxonomy" id="35570"/>
    <lineage>
        <taxon>Eukaryota</taxon>
        <taxon>Metazoa</taxon>
        <taxon>Ecdysozoa</taxon>
        <taxon>Arthropoda</taxon>
        <taxon>Hexapoda</taxon>
        <taxon>Insecta</taxon>
        <taxon>Pterygota</taxon>
        <taxon>Neoptera</taxon>
        <taxon>Endopterygota</taxon>
        <taxon>Diptera</taxon>
        <taxon>Brachycera</taxon>
        <taxon>Muscomorpha</taxon>
        <taxon>Muscoidea</taxon>
        <taxon>Muscidae</taxon>
        <taxon>Stomoxys</taxon>
    </lineage>
</organism>
<feature type="compositionally biased region" description="Low complexity" evidence="1">
    <location>
        <begin position="52"/>
        <end position="65"/>
    </location>
</feature>
<feature type="compositionally biased region" description="Low complexity" evidence="1">
    <location>
        <begin position="452"/>
        <end position="470"/>
    </location>
</feature>